<accession>V9W650</accession>
<sequence length="320" mass="37670">MIRRNFHMPNVWAHLIFGQELLQHLGHKELLDDRTRNVFNLGCQGPDFLFYHHFWPWQKDKLSKTGNLLHTKHCGPFLWDMLARVKGLPLSDPLLLYAIGFLTHHILDRNLHPYVFYKSGFGKWKHQNFEVIMDTCIVRKKRGLETYKNPVWKQIFVGPALPSGIAESLYQLTGLYYPGTQEGIKPCHWEEAYCQMIKALKLFHDPTGIKTWLTFKQIEPFVYKRKLEPLDYLNEQHEEWNCPTDPNERYTESVWDLWDKATRDGTRTVSAAFRWLQTHASSPGYEEAESVFKKELGNLSYETGKPCDLNLKIKYVQPMI</sequence>
<dbReference type="Pfam" id="PF00882">
    <property type="entry name" value="Zn_dep_PLPC"/>
    <property type="match status" value="1"/>
</dbReference>
<dbReference type="EMBL" id="CP003355">
    <property type="protein sequence ID" value="AHD05404.1"/>
    <property type="molecule type" value="Genomic_DNA"/>
</dbReference>
<dbReference type="InterPro" id="IPR029002">
    <property type="entry name" value="PLPC/GPLD1"/>
</dbReference>
<dbReference type="KEGG" id="plv:ERIC2_c15820"/>
<gene>
    <name evidence="2" type="ORF">ERIC2_c15820</name>
</gene>
<reference evidence="2 3" key="1">
    <citation type="journal article" date="2014" name="PLoS ONE">
        <title>How to Kill the Honey Bee Larva: Genomic Potential and Virulence Mechanisms of Paenibacillus larvae.</title>
        <authorList>
            <person name="Djukic M."/>
            <person name="Brzuszkiewicz E."/>
            <person name="Funfhaus A."/>
            <person name="Voss J."/>
            <person name="Gollnow K."/>
            <person name="Poppinga L."/>
            <person name="Liesegang H."/>
            <person name="Garcia-Gonzalez E."/>
            <person name="Genersch E."/>
            <person name="Daniel R."/>
        </authorList>
    </citation>
    <scope>NUCLEOTIDE SEQUENCE [LARGE SCALE GENOMIC DNA]</scope>
    <source>
        <strain evidence="2 3">DSM 25430</strain>
    </source>
</reference>
<name>V9W650_9BACL</name>
<dbReference type="PATRIC" id="fig|697284.3.peg.1513"/>
<evidence type="ECO:0000259" key="1">
    <source>
        <dbReference type="Pfam" id="PF00882"/>
    </source>
</evidence>
<dbReference type="AlphaFoldDB" id="V9W650"/>
<dbReference type="Proteomes" id="UP000029431">
    <property type="component" value="Chromosome"/>
</dbReference>
<evidence type="ECO:0000313" key="2">
    <source>
        <dbReference type="EMBL" id="AHD05404.1"/>
    </source>
</evidence>
<organism evidence="2 3">
    <name type="scientific">Paenibacillus larvae subsp. larvae DSM 25430</name>
    <dbReference type="NCBI Taxonomy" id="697284"/>
    <lineage>
        <taxon>Bacteria</taxon>
        <taxon>Bacillati</taxon>
        <taxon>Bacillota</taxon>
        <taxon>Bacilli</taxon>
        <taxon>Bacillales</taxon>
        <taxon>Paenibacillaceae</taxon>
        <taxon>Paenibacillus</taxon>
    </lineage>
</organism>
<feature type="domain" description="Phospholipase C/D" evidence="1">
    <location>
        <begin position="14"/>
        <end position="140"/>
    </location>
</feature>
<keyword evidence="3" id="KW-1185">Reference proteome</keyword>
<dbReference type="HOGENOM" id="CLU_064046_0_0_9"/>
<proteinExistence type="predicted"/>
<dbReference type="eggNOG" id="COG0770">
    <property type="taxonomic scope" value="Bacteria"/>
</dbReference>
<evidence type="ECO:0000313" key="3">
    <source>
        <dbReference type="Proteomes" id="UP000029431"/>
    </source>
</evidence>
<protein>
    <recommendedName>
        <fullName evidence="1">Phospholipase C/D domain-containing protein</fullName>
    </recommendedName>
</protein>